<keyword evidence="1" id="KW-0808">Transferase</keyword>
<dbReference type="Pfam" id="PF12847">
    <property type="entry name" value="Methyltransf_18"/>
    <property type="match status" value="1"/>
</dbReference>
<gene>
    <name evidence="1" type="ORF">INF20_02105</name>
</gene>
<evidence type="ECO:0000313" key="1">
    <source>
        <dbReference type="EMBL" id="MBE5035070.1"/>
    </source>
</evidence>
<keyword evidence="1" id="KW-0489">Methyltransferase</keyword>
<dbReference type="PANTHER" id="PTHR38451">
    <property type="entry name" value="TRNA (ADENINE(22)-N(1))-METHYLTRANSFERASE"/>
    <property type="match status" value="1"/>
</dbReference>
<keyword evidence="2" id="KW-1185">Reference proteome</keyword>
<dbReference type="Proteomes" id="UP001516588">
    <property type="component" value="Unassembled WGS sequence"/>
</dbReference>
<dbReference type="InterPro" id="IPR029063">
    <property type="entry name" value="SAM-dependent_MTases_sf"/>
</dbReference>
<dbReference type="PANTHER" id="PTHR38451:SF1">
    <property type="entry name" value="TRNA (ADENINE(22)-N(1))-METHYLTRANSFERASE"/>
    <property type="match status" value="1"/>
</dbReference>
<dbReference type="Gene3D" id="3.40.50.150">
    <property type="entry name" value="Vaccinia Virus protein VP39"/>
    <property type="match status" value="1"/>
</dbReference>
<dbReference type="PIRSF" id="PIRSF018637">
    <property type="entry name" value="TrmK"/>
    <property type="match status" value="1"/>
</dbReference>
<protein>
    <submittedName>
        <fullName evidence="1">SAM-dependent methyltransferase</fullName>
    </submittedName>
</protein>
<dbReference type="RefSeq" id="WP_226384738.1">
    <property type="nucleotide sequence ID" value="NZ_JADCKA010000002.1"/>
</dbReference>
<dbReference type="InterPro" id="IPR006901">
    <property type="entry name" value="TrmK"/>
</dbReference>
<sequence length="233" mass="26399">MLTDRLMAMANEIEQGETVADIGTDHGYLPVYLYKEGISPKVIMTDVSKGSLNKARNNCKEMCPGEKFDFRLGYGLKVIKRGEVDDIVIAGMGGVLITEILGKDMGKTKMFKKLILQPRTAQGRLRFWLVRKGFNIVNEQLVREGRFICEIITAVPGEAPEEMMMPEGPDAIQWELPPWVAKLQKPLAKEFVQLKLDRENRILTSMGNSKTIKPSDIKAVKNNIRYLERMLKL</sequence>
<reference evidence="1 2" key="1">
    <citation type="submission" date="2020-10" db="EMBL/GenBank/DDBJ databases">
        <title>ChiBAC.</title>
        <authorList>
            <person name="Zenner C."/>
            <person name="Hitch T.C.A."/>
            <person name="Clavel T."/>
        </authorList>
    </citation>
    <scope>NUCLEOTIDE SEQUENCE [LARGE SCALE GENOMIC DNA]</scope>
    <source>
        <strain evidence="1 2">DSM 108706</strain>
    </source>
</reference>
<accession>A0ABR9QW29</accession>
<evidence type="ECO:0000313" key="2">
    <source>
        <dbReference type="Proteomes" id="UP001516588"/>
    </source>
</evidence>
<comment type="caution">
    <text evidence="1">The sequence shown here is derived from an EMBL/GenBank/DDBJ whole genome shotgun (WGS) entry which is preliminary data.</text>
</comment>
<organism evidence="1 2">
    <name type="scientific">Gallibacter intestinalis</name>
    <dbReference type="NCBI Taxonomy" id="2779356"/>
    <lineage>
        <taxon>Bacteria</taxon>
        <taxon>Bacillati</taxon>
        <taxon>Bacillota</taxon>
        <taxon>Clostridia</taxon>
        <taxon>Eubacteriales</taxon>
        <taxon>Eubacteriaceae</taxon>
        <taxon>Gallibacter</taxon>
    </lineage>
</organism>
<dbReference type="SUPFAM" id="SSF53335">
    <property type="entry name" value="S-adenosyl-L-methionine-dependent methyltransferases"/>
    <property type="match status" value="1"/>
</dbReference>
<dbReference type="EMBL" id="JADCKA010000002">
    <property type="protein sequence ID" value="MBE5035070.1"/>
    <property type="molecule type" value="Genomic_DNA"/>
</dbReference>
<proteinExistence type="predicted"/>
<name>A0ABR9QW29_9FIRM</name>
<dbReference type="GO" id="GO:0008168">
    <property type="term" value="F:methyltransferase activity"/>
    <property type="evidence" value="ECO:0007669"/>
    <property type="project" value="UniProtKB-KW"/>
</dbReference>
<dbReference type="GO" id="GO:0032259">
    <property type="term" value="P:methylation"/>
    <property type="evidence" value="ECO:0007669"/>
    <property type="project" value="UniProtKB-KW"/>
</dbReference>